<keyword evidence="2" id="KW-1185">Reference proteome</keyword>
<gene>
    <name evidence="1" type="ORF">HanXRQr2_Chr05g0204551</name>
</gene>
<accession>A0A9K3IXI6</accession>
<name>A0A9K3IXI6_HELAN</name>
<proteinExistence type="predicted"/>
<dbReference type="AlphaFoldDB" id="A0A9K3IXI6"/>
<evidence type="ECO:0000313" key="2">
    <source>
        <dbReference type="Proteomes" id="UP000215914"/>
    </source>
</evidence>
<comment type="caution">
    <text evidence="1">The sequence shown here is derived from an EMBL/GenBank/DDBJ whole genome shotgun (WGS) entry which is preliminary data.</text>
</comment>
<dbReference type="Proteomes" id="UP000215914">
    <property type="component" value="Unassembled WGS sequence"/>
</dbReference>
<sequence length="46" mass="5527">MTFKDFLFSVSNSLTILMRNSPKWRLTSIRLRIRIVKLLTFNRRVG</sequence>
<evidence type="ECO:0000313" key="1">
    <source>
        <dbReference type="EMBL" id="KAF5805059.1"/>
    </source>
</evidence>
<protein>
    <submittedName>
        <fullName evidence="1">Uncharacterized protein</fullName>
    </submittedName>
</protein>
<reference evidence="1" key="2">
    <citation type="submission" date="2020-06" db="EMBL/GenBank/DDBJ databases">
        <title>Helianthus annuus Genome sequencing and assembly Release 2.</title>
        <authorList>
            <person name="Gouzy J."/>
            <person name="Langlade N."/>
            <person name="Munos S."/>
        </authorList>
    </citation>
    <scope>NUCLEOTIDE SEQUENCE</scope>
    <source>
        <tissue evidence="1">Leaves</tissue>
    </source>
</reference>
<organism evidence="1 2">
    <name type="scientific">Helianthus annuus</name>
    <name type="common">Common sunflower</name>
    <dbReference type="NCBI Taxonomy" id="4232"/>
    <lineage>
        <taxon>Eukaryota</taxon>
        <taxon>Viridiplantae</taxon>
        <taxon>Streptophyta</taxon>
        <taxon>Embryophyta</taxon>
        <taxon>Tracheophyta</taxon>
        <taxon>Spermatophyta</taxon>
        <taxon>Magnoliopsida</taxon>
        <taxon>eudicotyledons</taxon>
        <taxon>Gunneridae</taxon>
        <taxon>Pentapetalae</taxon>
        <taxon>asterids</taxon>
        <taxon>campanulids</taxon>
        <taxon>Asterales</taxon>
        <taxon>Asteraceae</taxon>
        <taxon>Asteroideae</taxon>
        <taxon>Heliantheae alliance</taxon>
        <taxon>Heliantheae</taxon>
        <taxon>Helianthus</taxon>
    </lineage>
</organism>
<reference evidence="1" key="1">
    <citation type="journal article" date="2017" name="Nature">
        <title>The sunflower genome provides insights into oil metabolism, flowering and Asterid evolution.</title>
        <authorList>
            <person name="Badouin H."/>
            <person name="Gouzy J."/>
            <person name="Grassa C.J."/>
            <person name="Murat F."/>
            <person name="Staton S.E."/>
            <person name="Cottret L."/>
            <person name="Lelandais-Briere C."/>
            <person name="Owens G.L."/>
            <person name="Carrere S."/>
            <person name="Mayjonade B."/>
            <person name="Legrand L."/>
            <person name="Gill N."/>
            <person name="Kane N.C."/>
            <person name="Bowers J.E."/>
            <person name="Hubner S."/>
            <person name="Bellec A."/>
            <person name="Berard A."/>
            <person name="Berges H."/>
            <person name="Blanchet N."/>
            <person name="Boniface M.C."/>
            <person name="Brunel D."/>
            <person name="Catrice O."/>
            <person name="Chaidir N."/>
            <person name="Claudel C."/>
            <person name="Donnadieu C."/>
            <person name="Faraut T."/>
            <person name="Fievet G."/>
            <person name="Helmstetter N."/>
            <person name="King M."/>
            <person name="Knapp S.J."/>
            <person name="Lai Z."/>
            <person name="Le Paslier M.C."/>
            <person name="Lippi Y."/>
            <person name="Lorenzon L."/>
            <person name="Mandel J.R."/>
            <person name="Marage G."/>
            <person name="Marchand G."/>
            <person name="Marquand E."/>
            <person name="Bret-Mestries E."/>
            <person name="Morien E."/>
            <person name="Nambeesan S."/>
            <person name="Nguyen T."/>
            <person name="Pegot-Espagnet P."/>
            <person name="Pouilly N."/>
            <person name="Raftis F."/>
            <person name="Sallet E."/>
            <person name="Schiex T."/>
            <person name="Thomas J."/>
            <person name="Vandecasteele C."/>
            <person name="Vares D."/>
            <person name="Vear F."/>
            <person name="Vautrin S."/>
            <person name="Crespi M."/>
            <person name="Mangin B."/>
            <person name="Burke J.M."/>
            <person name="Salse J."/>
            <person name="Munos S."/>
            <person name="Vincourt P."/>
            <person name="Rieseberg L.H."/>
            <person name="Langlade N.B."/>
        </authorList>
    </citation>
    <scope>NUCLEOTIDE SEQUENCE</scope>
    <source>
        <tissue evidence="1">Leaves</tissue>
    </source>
</reference>
<dbReference type="Gramene" id="mRNA:HanXRQr2_Chr05g0204551">
    <property type="protein sequence ID" value="mRNA:HanXRQr2_Chr05g0204551"/>
    <property type="gene ID" value="HanXRQr2_Chr05g0204551"/>
</dbReference>
<dbReference type="EMBL" id="MNCJ02000320">
    <property type="protein sequence ID" value="KAF5805059.1"/>
    <property type="molecule type" value="Genomic_DNA"/>
</dbReference>